<sequence length="262" mass="29851">MAAHDYQPVATHGRDFNPTEQSFEELPQPWPRKQPPPVSLFIVILLLSNAISILGGYHWGSSRPLIAEQDHPPSSDQAVQGYAVDTTWKQFWWNTPYSVNSNRTEEDELWEAIQPAHGFVAIDRTWAQDHGWPESMYLPSDKSKGVYLMEAYHYLHCLRIVRRTFLEAIEGLPFTHPPGAHVKHCFDALRQYVICKADSTPLYSFGDFTAGDGQVHECKDWGQLRDYATRNTACYRDSDEPIPLGEHFGYCDNGDDGVIELP</sequence>
<comment type="similarity">
    <text evidence="1">Belongs to the ustYa family.</text>
</comment>
<evidence type="ECO:0000313" key="4">
    <source>
        <dbReference type="EMBL" id="PYI04308.1"/>
    </source>
</evidence>
<keyword evidence="3" id="KW-0472">Membrane</keyword>
<evidence type="ECO:0000313" key="5">
    <source>
        <dbReference type="Proteomes" id="UP000248423"/>
    </source>
</evidence>
<feature type="region of interest" description="Disordered" evidence="2">
    <location>
        <begin position="1"/>
        <end position="31"/>
    </location>
</feature>
<dbReference type="VEuPathDB" id="FungiDB:BO78DRAFT_420693"/>
<dbReference type="EMBL" id="KZ826370">
    <property type="protein sequence ID" value="PYI04308.1"/>
    <property type="molecule type" value="Genomic_DNA"/>
</dbReference>
<keyword evidence="5" id="KW-1185">Reference proteome</keyword>
<accession>A0A319ECV5</accession>
<dbReference type="Proteomes" id="UP000248423">
    <property type="component" value="Unassembled WGS sequence"/>
</dbReference>
<organism evidence="4 5">
    <name type="scientific">Aspergillus sclerotiicarbonarius (strain CBS 121057 / IBT 28362)</name>
    <dbReference type="NCBI Taxonomy" id="1448318"/>
    <lineage>
        <taxon>Eukaryota</taxon>
        <taxon>Fungi</taxon>
        <taxon>Dikarya</taxon>
        <taxon>Ascomycota</taxon>
        <taxon>Pezizomycotina</taxon>
        <taxon>Eurotiomycetes</taxon>
        <taxon>Eurotiomycetidae</taxon>
        <taxon>Eurotiales</taxon>
        <taxon>Aspergillaceae</taxon>
        <taxon>Aspergillus</taxon>
        <taxon>Aspergillus subgen. Circumdati</taxon>
    </lineage>
</organism>
<evidence type="ECO:0000256" key="1">
    <source>
        <dbReference type="ARBA" id="ARBA00035112"/>
    </source>
</evidence>
<proteinExistence type="inferred from homology"/>
<name>A0A319ECV5_ASPSB</name>
<evidence type="ECO:0000256" key="3">
    <source>
        <dbReference type="SAM" id="Phobius"/>
    </source>
</evidence>
<dbReference type="STRING" id="1448318.A0A319ECV5"/>
<reference evidence="4 5" key="1">
    <citation type="submission" date="2018-02" db="EMBL/GenBank/DDBJ databases">
        <title>The genomes of Aspergillus section Nigri reveals drivers in fungal speciation.</title>
        <authorList>
            <consortium name="DOE Joint Genome Institute"/>
            <person name="Vesth T.C."/>
            <person name="Nybo J."/>
            <person name="Theobald S."/>
            <person name="Brandl J."/>
            <person name="Frisvad J.C."/>
            <person name="Nielsen K.F."/>
            <person name="Lyhne E.K."/>
            <person name="Kogle M.E."/>
            <person name="Kuo A."/>
            <person name="Riley R."/>
            <person name="Clum A."/>
            <person name="Nolan M."/>
            <person name="Lipzen A."/>
            <person name="Salamov A."/>
            <person name="Henrissat B."/>
            <person name="Wiebenga A."/>
            <person name="De vries R.P."/>
            <person name="Grigoriev I.V."/>
            <person name="Mortensen U.H."/>
            <person name="Andersen M.R."/>
            <person name="Baker S.E."/>
        </authorList>
    </citation>
    <scope>NUCLEOTIDE SEQUENCE [LARGE SCALE GENOMIC DNA]</scope>
    <source>
        <strain evidence="4 5">CBS 121057</strain>
    </source>
</reference>
<evidence type="ECO:0000256" key="2">
    <source>
        <dbReference type="SAM" id="MobiDB-lite"/>
    </source>
</evidence>
<dbReference type="OrthoDB" id="3687641at2759"/>
<dbReference type="PANTHER" id="PTHR33365:SF6">
    <property type="entry name" value="OXIDASE USTYA"/>
    <property type="match status" value="1"/>
</dbReference>
<dbReference type="Pfam" id="PF11807">
    <property type="entry name" value="UstYa"/>
    <property type="match status" value="1"/>
</dbReference>
<keyword evidence="3" id="KW-1133">Transmembrane helix</keyword>
<gene>
    <name evidence="4" type="ORF">BO78DRAFT_420693</name>
</gene>
<feature type="transmembrane region" description="Helical" evidence="3">
    <location>
        <begin position="38"/>
        <end position="59"/>
    </location>
</feature>
<dbReference type="GO" id="GO:0043386">
    <property type="term" value="P:mycotoxin biosynthetic process"/>
    <property type="evidence" value="ECO:0007669"/>
    <property type="project" value="InterPro"/>
</dbReference>
<keyword evidence="3" id="KW-0812">Transmembrane</keyword>
<dbReference type="AlphaFoldDB" id="A0A319ECV5"/>
<dbReference type="InterPro" id="IPR021765">
    <property type="entry name" value="UstYa-like"/>
</dbReference>
<dbReference type="PANTHER" id="PTHR33365">
    <property type="entry name" value="YALI0B05434P"/>
    <property type="match status" value="1"/>
</dbReference>
<evidence type="ECO:0008006" key="6">
    <source>
        <dbReference type="Google" id="ProtNLM"/>
    </source>
</evidence>
<protein>
    <recommendedName>
        <fullName evidence="6">Tat pathway signal sequence</fullName>
    </recommendedName>
</protein>